<name>A0A563VUH5_9CYAN</name>
<accession>A0A563VUH5</accession>
<gene>
    <name evidence="1" type="ORF">H1P_2990005</name>
</gene>
<dbReference type="RefSeq" id="WP_281291244.1">
    <property type="nucleotide sequence ID" value="NZ_LR214040.1"/>
</dbReference>
<proteinExistence type="predicted"/>
<keyword evidence="2" id="KW-1185">Reference proteome</keyword>
<evidence type="ECO:0000313" key="2">
    <source>
        <dbReference type="Proteomes" id="UP000320055"/>
    </source>
</evidence>
<dbReference type="AlphaFoldDB" id="A0A563VUH5"/>
<organism evidence="1 2">
    <name type="scientific">Hyella patelloides LEGE 07179</name>
    <dbReference type="NCBI Taxonomy" id="945734"/>
    <lineage>
        <taxon>Bacteria</taxon>
        <taxon>Bacillati</taxon>
        <taxon>Cyanobacteriota</taxon>
        <taxon>Cyanophyceae</taxon>
        <taxon>Pleurocapsales</taxon>
        <taxon>Hyellaceae</taxon>
        <taxon>Hyella</taxon>
    </lineage>
</organism>
<reference evidence="1 2" key="1">
    <citation type="submission" date="2019-01" db="EMBL/GenBank/DDBJ databases">
        <authorList>
            <person name="Brito A."/>
        </authorList>
    </citation>
    <scope>NUCLEOTIDE SEQUENCE [LARGE SCALE GENOMIC DNA]</scope>
    <source>
        <strain evidence="1">1</strain>
    </source>
</reference>
<dbReference type="Proteomes" id="UP000320055">
    <property type="component" value="Unassembled WGS sequence"/>
</dbReference>
<dbReference type="EMBL" id="CAACVJ010000222">
    <property type="protein sequence ID" value="VEP14921.1"/>
    <property type="molecule type" value="Genomic_DNA"/>
</dbReference>
<protein>
    <submittedName>
        <fullName evidence="1">Uncharacterized protein</fullName>
    </submittedName>
</protein>
<evidence type="ECO:0000313" key="1">
    <source>
        <dbReference type="EMBL" id="VEP14921.1"/>
    </source>
</evidence>
<sequence length="40" mass="4506">MEVCPTLSMFSFGVTGERAIAKKKIVEPFFLFCSSEISFQ</sequence>